<keyword evidence="2" id="KW-0521">NADP</keyword>
<sequence>MLLSYLLSSSNSKSSVNMSSTNTTIVALITGGNRGIGFEIARQLGQQGIEILIGSRNETRGKDAVEKLINDHGVKAAACVQLDMQDQESIDRAVETVSRTYNKLDILVNNGGIYLDEPPPSALDIDMLRHTFDTNFFGVFRVTKAFLPLIKRSLNGGRIVNVSSALGSFRSHELNQQNFHLAYSASKASLNMLTVQFAKELKQTNIKVNSYAPGFTATEMTNYEGHSVEIGARSAVTLATLPNDGPTGRFFAHDLSERGW</sequence>
<dbReference type="PRINTS" id="PR00081">
    <property type="entry name" value="GDHRDH"/>
</dbReference>
<dbReference type="EMBL" id="CAJOBC010085722">
    <property type="protein sequence ID" value="CAF4334829.1"/>
    <property type="molecule type" value="Genomic_DNA"/>
</dbReference>
<dbReference type="EMBL" id="CAJNOQ010020260">
    <property type="protein sequence ID" value="CAF1465601.1"/>
    <property type="molecule type" value="Genomic_DNA"/>
</dbReference>
<dbReference type="EC" id="1.1.1.184" evidence="4"/>
<dbReference type="CDD" id="cd05324">
    <property type="entry name" value="carb_red_PTCR-like_SDR_c"/>
    <property type="match status" value="1"/>
</dbReference>
<dbReference type="Proteomes" id="UP000663829">
    <property type="component" value="Unassembled WGS sequence"/>
</dbReference>
<comment type="similarity">
    <text evidence="1 5">Belongs to the short-chain dehydrogenases/reductases (SDR) family.</text>
</comment>
<dbReference type="PANTHER" id="PTHR43490">
    <property type="entry name" value="(+)-NEOMENTHOL DEHYDROGENASE"/>
    <property type="match status" value="1"/>
</dbReference>
<evidence type="ECO:0000256" key="4">
    <source>
        <dbReference type="ARBA" id="ARBA00026118"/>
    </source>
</evidence>
<comment type="caution">
    <text evidence="7">The sequence shown here is derived from an EMBL/GenBank/DDBJ whole genome shotgun (WGS) entry which is preliminary data.</text>
</comment>
<dbReference type="GO" id="GO:0004090">
    <property type="term" value="F:carbonyl reductase (NADPH) activity"/>
    <property type="evidence" value="ECO:0007669"/>
    <property type="project" value="UniProtKB-EC"/>
</dbReference>
<dbReference type="PANTHER" id="PTHR43490:SF99">
    <property type="entry name" value="SHORT-CHAIN DEHYDROGENASE_REDUCTASE"/>
    <property type="match status" value="1"/>
</dbReference>
<evidence type="ECO:0000313" key="8">
    <source>
        <dbReference type="EMBL" id="CAF4164906.1"/>
    </source>
</evidence>
<dbReference type="Pfam" id="PF00106">
    <property type="entry name" value="adh_short"/>
    <property type="match status" value="1"/>
</dbReference>
<accession>A0A815QNC9</accession>
<dbReference type="EMBL" id="CAJNOK010022867">
    <property type="protein sequence ID" value="CAF1354543.1"/>
    <property type="molecule type" value="Genomic_DNA"/>
</dbReference>
<evidence type="ECO:0000256" key="5">
    <source>
        <dbReference type="RuleBase" id="RU000363"/>
    </source>
</evidence>
<evidence type="ECO:0000256" key="1">
    <source>
        <dbReference type="ARBA" id="ARBA00006484"/>
    </source>
</evidence>
<proteinExistence type="inferred from homology"/>
<dbReference type="EMBL" id="CAJOBA010044511">
    <property type="protein sequence ID" value="CAF4164906.1"/>
    <property type="molecule type" value="Genomic_DNA"/>
</dbReference>
<evidence type="ECO:0000313" key="10">
    <source>
        <dbReference type="Proteomes" id="UP000663829"/>
    </source>
</evidence>
<dbReference type="InterPro" id="IPR045313">
    <property type="entry name" value="CBR1-like"/>
</dbReference>
<organism evidence="7 10">
    <name type="scientific">Didymodactylos carnosus</name>
    <dbReference type="NCBI Taxonomy" id="1234261"/>
    <lineage>
        <taxon>Eukaryota</taxon>
        <taxon>Metazoa</taxon>
        <taxon>Spiralia</taxon>
        <taxon>Gnathifera</taxon>
        <taxon>Rotifera</taxon>
        <taxon>Eurotatoria</taxon>
        <taxon>Bdelloidea</taxon>
        <taxon>Philodinida</taxon>
        <taxon>Philodinidae</taxon>
        <taxon>Didymodactylos</taxon>
    </lineage>
</organism>
<reference evidence="7" key="1">
    <citation type="submission" date="2021-02" db="EMBL/GenBank/DDBJ databases">
        <authorList>
            <person name="Nowell W R."/>
        </authorList>
    </citation>
    <scope>NUCLEOTIDE SEQUENCE</scope>
</reference>
<evidence type="ECO:0000256" key="2">
    <source>
        <dbReference type="ARBA" id="ARBA00022857"/>
    </source>
</evidence>
<evidence type="ECO:0000313" key="6">
    <source>
        <dbReference type="EMBL" id="CAF1354543.1"/>
    </source>
</evidence>
<keyword evidence="3" id="KW-0560">Oxidoreductase</keyword>
<dbReference type="OrthoDB" id="5296at2759"/>
<gene>
    <name evidence="7" type="ORF">GPM918_LOCUS35260</name>
    <name evidence="6" type="ORF">OVA965_LOCUS30957</name>
    <name evidence="9" type="ORF">SRO942_LOCUS35976</name>
    <name evidence="8" type="ORF">TMI583_LOCUS31773</name>
</gene>
<protein>
    <recommendedName>
        <fullName evidence="4">carbonyl reductase (NADPH)</fullName>
        <ecNumber evidence="4">1.1.1.184</ecNumber>
    </recommendedName>
</protein>
<dbReference type="PRINTS" id="PR00080">
    <property type="entry name" value="SDRFAMILY"/>
</dbReference>
<dbReference type="SUPFAM" id="SSF51735">
    <property type="entry name" value="NAD(P)-binding Rossmann-fold domains"/>
    <property type="match status" value="1"/>
</dbReference>
<name>A0A815QNC9_9BILA</name>
<dbReference type="InterPro" id="IPR036291">
    <property type="entry name" value="NAD(P)-bd_dom_sf"/>
</dbReference>
<dbReference type="Proteomes" id="UP000681722">
    <property type="component" value="Unassembled WGS sequence"/>
</dbReference>
<evidence type="ECO:0000256" key="3">
    <source>
        <dbReference type="ARBA" id="ARBA00023002"/>
    </source>
</evidence>
<dbReference type="Proteomes" id="UP000682733">
    <property type="component" value="Unassembled WGS sequence"/>
</dbReference>
<dbReference type="AlphaFoldDB" id="A0A815QNC9"/>
<evidence type="ECO:0000313" key="9">
    <source>
        <dbReference type="EMBL" id="CAF4334829.1"/>
    </source>
</evidence>
<evidence type="ECO:0000313" key="7">
    <source>
        <dbReference type="EMBL" id="CAF1465601.1"/>
    </source>
</evidence>
<dbReference type="Gene3D" id="3.40.50.720">
    <property type="entry name" value="NAD(P)-binding Rossmann-like Domain"/>
    <property type="match status" value="1"/>
</dbReference>
<dbReference type="Proteomes" id="UP000677228">
    <property type="component" value="Unassembled WGS sequence"/>
</dbReference>
<keyword evidence="10" id="KW-1185">Reference proteome</keyword>
<dbReference type="InterPro" id="IPR002347">
    <property type="entry name" value="SDR_fam"/>
</dbReference>